<evidence type="ECO:0000313" key="2">
    <source>
        <dbReference type="Proteomes" id="UP000828251"/>
    </source>
</evidence>
<feature type="non-terminal residue" evidence="1">
    <location>
        <position position="1"/>
    </location>
</feature>
<evidence type="ECO:0000313" key="1">
    <source>
        <dbReference type="EMBL" id="KAH1039171.1"/>
    </source>
</evidence>
<dbReference type="AlphaFoldDB" id="A0A9D3UEH3"/>
<dbReference type="EMBL" id="JAIQCV010000012">
    <property type="protein sequence ID" value="KAH1039171.1"/>
    <property type="molecule type" value="Genomic_DNA"/>
</dbReference>
<keyword evidence="2" id="KW-1185">Reference proteome</keyword>
<gene>
    <name evidence="1" type="ORF">J1N35_040914</name>
</gene>
<organism evidence="1 2">
    <name type="scientific">Gossypium stocksii</name>
    <dbReference type="NCBI Taxonomy" id="47602"/>
    <lineage>
        <taxon>Eukaryota</taxon>
        <taxon>Viridiplantae</taxon>
        <taxon>Streptophyta</taxon>
        <taxon>Embryophyta</taxon>
        <taxon>Tracheophyta</taxon>
        <taxon>Spermatophyta</taxon>
        <taxon>Magnoliopsida</taxon>
        <taxon>eudicotyledons</taxon>
        <taxon>Gunneridae</taxon>
        <taxon>Pentapetalae</taxon>
        <taxon>rosids</taxon>
        <taxon>malvids</taxon>
        <taxon>Malvales</taxon>
        <taxon>Malvaceae</taxon>
        <taxon>Malvoideae</taxon>
        <taxon>Gossypium</taxon>
    </lineage>
</organism>
<protein>
    <submittedName>
        <fullName evidence="1">Uncharacterized protein</fullName>
    </submittedName>
</protein>
<sequence length="68" mass="7396">CTSAVNGDVDARYLSDVPGIWGTLWFYTYIDPNTVCITISQGWLIVATGRQRSGGYIMAGEDNAAINH</sequence>
<proteinExistence type="predicted"/>
<dbReference type="Proteomes" id="UP000828251">
    <property type="component" value="Unassembled WGS sequence"/>
</dbReference>
<accession>A0A9D3UEH3</accession>
<comment type="caution">
    <text evidence="1">The sequence shown here is derived from an EMBL/GenBank/DDBJ whole genome shotgun (WGS) entry which is preliminary data.</text>
</comment>
<name>A0A9D3UEH3_9ROSI</name>
<reference evidence="1 2" key="1">
    <citation type="journal article" date="2021" name="Plant Biotechnol. J.">
        <title>Multi-omics assisted identification of the key and species-specific regulatory components of drought-tolerant mechanisms in Gossypium stocksii.</title>
        <authorList>
            <person name="Yu D."/>
            <person name="Ke L."/>
            <person name="Zhang D."/>
            <person name="Wu Y."/>
            <person name="Sun Y."/>
            <person name="Mei J."/>
            <person name="Sun J."/>
            <person name="Sun Y."/>
        </authorList>
    </citation>
    <scope>NUCLEOTIDE SEQUENCE [LARGE SCALE GENOMIC DNA]</scope>
    <source>
        <strain evidence="2">cv. E1</strain>
        <tissue evidence="1">Leaf</tissue>
    </source>
</reference>